<dbReference type="AlphaFoldDB" id="A0A6B9XZ10"/>
<geneLocation type="mitochondrion" evidence="1"/>
<proteinExistence type="predicted"/>
<evidence type="ECO:0000313" key="1">
    <source>
        <dbReference type="EMBL" id="QHR92655.1"/>
    </source>
</evidence>
<reference evidence="1" key="1">
    <citation type="submission" date="2019-03" db="EMBL/GenBank/DDBJ databases">
        <title>Largest Complete Mitochondrial Genome of a Gymnosperm, Sitka Spruce (Picea sitchensis), Indicates Complex Physical Structure.</title>
        <authorList>
            <person name="Jackman S.D."/>
            <person name="Coombe L."/>
            <person name="Warren R."/>
            <person name="Kirk H."/>
            <person name="Trinh E."/>
            <person name="McLeod T."/>
            <person name="Pleasance S."/>
            <person name="Pandoh P."/>
            <person name="Zhao Y."/>
            <person name="Coope R."/>
            <person name="Bousquet J."/>
            <person name="Bohlmann J.C."/>
            <person name="Jones S.J.M."/>
            <person name="Birol I."/>
        </authorList>
    </citation>
    <scope>NUCLEOTIDE SEQUENCE</scope>
    <source>
        <strain evidence="1">Q903</strain>
    </source>
</reference>
<protein>
    <submittedName>
        <fullName evidence="1">Uncharacterized protein</fullName>
    </submittedName>
</protein>
<organism evidence="1">
    <name type="scientific">Picea sitchensis</name>
    <name type="common">Sitka spruce</name>
    <name type="synonym">Pinus sitchensis</name>
    <dbReference type="NCBI Taxonomy" id="3332"/>
    <lineage>
        <taxon>Eukaryota</taxon>
        <taxon>Viridiplantae</taxon>
        <taxon>Streptophyta</taxon>
        <taxon>Embryophyta</taxon>
        <taxon>Tracheophyta</taxon>
        <taxon>Spermatophyta</taxon>
        <taxon>Pinopsida</taxon>
        <taxon>Pinidae</taxon>
        <taxon>Conifers I</taxon>
        <taxon>Pinales</taxon>
        <taxon>Pinaceae</taxon>
        <taxon>Picea</taxon>
    </lineage>
</organism>
<keyword evidence="1" id="KW-0496">Mitochondrion</keyword>
<name>A0A6B9XZ10_PICSI</name>
<gene>
    <name evidence="1" type="primary">orf06757</name>
    <name evidence="1" type="ORF">Q903MT_gene6703</name>
</gene>
<dbReference type="EMBL" id="MK697705">
    <property type="protein sequence ID" value="QHR92655.1"/>
    <property type="molecule type" value="Genomic_DNA"/>
</dbReference>
<accession>A0A6B9XZ10</accession>
<sequence>MSRTGMSLPVLMDGLSVEDHLTAFQDCTDNFSVVEDDVFSRMFTHS</sequence>